<keyword evidence="6" id="KW-0931">ER-Golgi transport</keyword>
<comment type="catalytic activity">
    <reaction evidence="6">
        <text>ATP + H2O = ADP + phosphate + H(+)</text>
        <dbReference type="Rhea" id="RHEA:13065"/>
        <dbReference type="ChEBI" id="CHEBI:15377"/>
        <dbReference type="ChEBI" id="CHEBI:15378"/>
        <dbReference type="ChEBI" id="CHEBI:30616"/>
        <dbReference type="ChEBI" id="CHEBI:43474"/>
        <dbReference type="ChEBI" id="CHEBI:456216"/>
        <dbReference type="EC" id="3.6.4.6"/>
    </reaction>
</comment>
<comment type="cofactor">
    <cofactor evidence="6">
        <name>Mg(2+)</name>
        <dbReference type="ChEBI" id="CHEBI:18420"/>
    </cofactor>
    <text evidence="6">Binds 1 Mg(2+) ion per subunit.</text>
</comment>
<reference evidence="9" key="1">
    <citation type="submission" date="2017-02" db="UniProtKB">
        <authorList>
            <consortium name="WormBaseParasite"/>
        </authorList>
    </citation>
    <scope>IDENTIFICATION</scope>
</reference>
<dbReference type="GO" id="GO:0016887">
    <property type="term" value="F:ATP hydrolysis activity"/>
    <property type="evidence" value="ECO:0007669"/>
    <property type="project" value="InterPro"/>
</dbReference>
<evidence type="ECO:0000256" key="3">
    <source>
        <dbReference type="ARBA" id="ARBA00022490"/>
    </source>
</evidence>
<dbReference type="GO" id="GO:0043001">
    <property type="term" value="P:Golgi to plasma membrane protein transport"/>
    <property type="evidence" value="ECO:0007669"/>
    <property type="project" value="TreeGrafter"/>
</dbReference>
<keyword evidence="6" id="KW-0479">Metal-binding</keyword>
<dbReference type="SUPFAM" id="SSF50692">
    <property type="entry name" value="ADC-like"/>
    <property type="match status" value="1"/>
</dbReference>
<comment type="similarity">
    <text evidence="2 6">Belongs to the AAA ATPase family.</text>
</comment>
<dbReference type="Gene3D" id="2.40.40.20">
    <property type="match status" value="1"/>
</dbReference>
<dbReference type="GO" id="GO:0005524">
    <property type="term" value="F:ATP binding"/>
    <property type="evidence" value="ECO:0007669"/>
    <property type="project" value="UniProtKB-UniRule"/>
</dbReference>
<keyword evidence="3 6" id="KW-0963">Cytoplasm</keyword>
<evidence type="ECO:0000256" key="2">
    <source>
        <dbReference type="ARBA" id="ARBA00006914"/>
    </source>
</evidence>
<dbReference type="Proteomes" id="UP000046393">
    <property type="component" value="Unplaced"/>
</dbReference>
<keyword evidence="6" id="KW-0813">Transport</keyword>
<comment type="function">
    <text evidence="6">Required for vesicle-mediated transport. Catalyzes the fusion of transport vesicles within the Golgi cisternae. Is also required for transport from the endoplasmic reticulum to the Golgi stack. Seems to function as a fusion protein required for the delivery of cargo proteins to all compartments of the Golgi stack independent of vesicle origin.</text>
</comment>
<evidence type="ECO:0000313" key="9">
    <source>
        <dbReference type="WBParaSite" id="SMUV_0000167301-mRNA-1"/>
    </source>
</evidence>
<dbReference type="PANTHER" id="PTHR23078">
    <property type="entry name" value="VESICULAR-FUSION PROTEIN NSF"/>
    <property type="match status" value="1"/>
</dbReference>
<dbReference type="PANTHER" id="PTHR23078:SF3">
    <property type="entry name" value="VESICLE-FUSING ATPASE"/>
    <property type="match status" value="1"/>
</dbReference>
<dbReference type="InterPro" id="IPR003338">
    <property type="entry name" value="CDC4_N-term_subdom"/>
</dbReference>
<dbReference type="GO" id="GO:0035494">
    <property type="term" value="P:SNARE complex disassembly"/>
    <property type="evidence" value="ECO:0007669"/>
    <property type="project" value="InterPro"/>
</dbReference>
<keyword evidence="5 6" id="KW-0067">ATP-binding</keyword>
<keyword evidence="6" id="KW-0460">Magnesium</keyword>
<comment type="subcellular location">
    <subcellularLocation>
        <location evidence="1 6">Cytoplasm</location>
    </subcellularLocation>
</comment>
<evidence type="ECO:0000259" key="7">
    <source>
        <dbReference type="SMART" id="SM01073"/>
    </source>
</evidence>
<dbReference type="Pfam" id="PF02359">
    <property type="entry name" value="CDC48_N"/>
    <property type="match status" value="1"/>
</dbReference>
<dbReference type="WBParaSite" id="SMUV_0000167301-mRNA-1">
    <property type="protein sequence ID" value="SMUV_0000167301-mRNA-1"/>
    <property type="gene ID" value="SMUV_0000167301"/>
</dbReference>
<dbReference type="InterPro" id="IPR039812">
    <property type="entry name" value="Vesicle-fus_ATPase"/>
</dbReference>
<accession>A0A0N5ABZ7</accession>
<evidence type="ECO:0000256" key="5">
    <source>
        <dbReference type="ARBA" id="ARBA00022840"/>
    </source>
</evidence>
<organism evidence="8 9">
    <name type="scientific">Syphacia muris</name>
    <dbReference type="NCBI Taxonomy" id="451379"/>
    <lineage>
        <taxon>Eukaryota</taxon>
        <taxon>Metazoa</taxon>
        <taxon>Ecdysozoa</taxon>
        <taxon>Nematoda</taxon>
        <taxon>Chromadorea</taxon>
        <taxon>Rhabditida</taxon>
        <taxon>Spirurina</taxon>
        <taxon>Oxyuridomorpha</taxon>
        <taxon>Oxyuroidea</taxon>
        <taxon>Oxyuridae</taxon>
        <taxon>Syphacia</taxon>
    </lineage>
</organism>
<evidence type="ECO:0000313" key="8">
    <source>
        <dbReference type="Proteomes" id="UP000046393"/>
    </source>
</evidence>
<keyword evidence="8" id="KW-1185">Reference proteome</keyword>
<keyword evidence="4 6" id="KW-0547">Nucleotide-binding</keyword>
<dbReference type="FunFam" id="2.40.40.20:FF:000012">
    <property type="entry name" value="Vesicle-fusing ATPase protein"/>
    <property type="match status" value="1"/>
</dbReference>
<dbReference type="EC" id="3.6.4.6" evidence="6"/>
<keyword evidence="6" id="KW-0653">Protein transport</keyword>
<dbReference type="GO" id="GO:0046872">
    <property type="term" value="F:metal ion binding"/>
    <property type="evidence" value="ECO:0007669"/>
    <property type="project" value="UniProtKB-UniRule"/>
</dbReference>
<dbReference type="GO" id="GO:0005795">
    <property type="term" value="C:Golgi stack"/>
    <property type="evidence" value="ECO:0007669"/>
    <property type="project" value="TreeGrafter"/>
</dbReference>
<dbReference type="STRING" id="451379.A0A0N5ABZ7"/>
<keyword evidence="6" id="KW-0378">Hydrolase</keyword>
<dbReference type="InterPro" id="IPR009010">
    <property type="entry name" value="Asp_de-COase-like_dom_sf"/>
</dbReference>
<dbReference type="SMART" id="SM01073">
    <property type="entry name" value="CDC48_N"/>
    <property type="match status" value="1"/>
</dbReference>
<evidence type="ECO:0000256" key="4">
    <source>
        <dbReference type="ARBA" id="ARBA00022741"/>
    </source>
</evidence>
<dbReference type="AlphaFoldDB" id="A0A0N5ABZ7"/>
<evidence type="ECO:0000256" key="6">
    <source>
        <dbReference type="RuleBase" id="RU367045"/>
    </source>
</evidence>
<feature type="domain" description="CDC48 N-terminal subdomain" evidence="7">
    <location>
        <begin position="2"/>
        <end position="84"/>
    </location>
</feature>
<dbReference type="GO" id="GO:0006891">
    <property type="term" value="P:intra-Golgi vesicle-mediated transport"/>
    <property type="evidence" value="ECO:0007669"/>
    <property type="project" value="TreeGrafter"/>
</dbReference>
<evidence type="ECO:0000256" key="1">
    <source>
        <dbReference type="ARBA" id="ARBA00004496"/>
    </source>
</evidence>
<proteinExistence type="inferred from homology"/>
<protein>
    <recommendedName>
        <fullName evidence="6">Vesicle-fusing ATPase</fullName>
        <ecNumber evidence="6">3.6.4.6</ecNumber>
    </recommendedName>
</protein>
<sequence length="105" mass="11979">MRLKVKKCPTDDLTTTNCAVLNPAVIDAKGTKYVLVKTDATHFYVFNIRNYPSLRNDEIAFSIPQRKWATLSLDQEVEVQPYNFDKATSCISTMVLTIDFNSKKK</sequence>
<name>A0A0N5ABZ7_9BILA</name>